<feature type="region of interest" description="Disordered" evidence="5">
    <location>
        <begin position="609"/>
        <end position="663"/>
    </location>
</feature>
<feature type="compositionally biased region" description="Basic residues" evidence="5">
    <location>
        <begin position="806"/>
        <end position="815"/>
    </location>
</feature>
<evidence type="ECO:0000256" key="4">
    <source>
        <dbReference type="ARBA" id="ARBA00022853"/>
    </source>
</evidence>
<evidence type="ECO:0000259" key="7">
    <source>
        <dbReference type="SMART" id="SM00317"/>
    </source>
</evidence>
<dbReference type="CDD" id="cd15550">
    <property type="entry name" value="PHD_MLL5"/>
    <property type="match status" value="1"/>
</dbReference>
<feature type="region of interest" description="Disordered" evidence="5">
    <location>
        <begin position="1719"/>
        <end position="1813"/>
    </location>
</feature>
<dbReference type="Proteomes" id="UP001152799">
    <property type="component" value="Chromosome 1"/>
</dbReference>
<feature type="compositionally biased region" description="Basic and acidic residues" evidence="5">
    <location>
        <begin position="1188"/>
        <end position="1265"/>
    </location>
</feature>
<gene>
    <name evidence="8" type="ORF">CEUTPL_LOCUS1568</name>
</gene>
<keyword evidence="2" id="KW-0863">Zinc-finger</keyword>
<dbReference type="InterPro" id="IPR013083">
    <property type="entry name" value="Znf_RING/FYVE/PHD"/>
</dbReference>
<feature type="domain" description="SET" evidence="7">
    <location>
        <begin position="892"/>
        <end position="1022"/>
    </location>
</feature>
<dbReference type="SMART" id="SM00249">
    <property type="entry name" value="PHD"/>
    <property type="match status" value="1"/>
</dbReference>
<feature type="compositionally biased region" description="Low complexity" evidence="5">
    <location>
        <begin position="557"/>
        <end position="572"/>
    </location>
</feature>
<dbReference type="InterPro" id="IPR001965">
    <property type="entry name" value="Znf_PHD"/>
</dbReference>
<feature type="compositionally biased region" description="Low complexity" evidence="5">
    <location>
        <begin position="1780"/>
        <end position="1790"/>
    </location>
</feature>
<dbReference type="CDD" id="cd10529">
    <property type="entry name" value="SET_SETD5-like"/>
    <property type="match status" value="1"/>
</dbReference>
<dbReference type="GO" id="GO:0006325">
    <property type="term" value="P:chromatin organization"/>
    <property type="evidence" value="ECO:0007669"/>
    <property type="project" value="UniProtKB-KW"/>
</dbReference>
<keyword evidence="4" id="KW-0156">Chromatin regulator</keyword>
<dbReference type="Gene3D" id="3.30.40.10">
    <property type="entry name" value="Zinc/RING finger domain, C3HC4 (zinc finger)"/>
    <property type="match status" value="1"/>
</dbReference>
<keyword evidence="1" id="KW-0479">Metal-binding</keyword>
<feature type="compositionally biased region" description="Basic and acidic residues" evidence="5">
    <location>
        <begin position="1137"/>
        <end position="1159"/>
    </location>
</feature>
<dbReference type="GO" id="GO:0008276">
    <property type="term" value="F:protein methyltransferase activity"/>
    <property type="evidence" value="ECO:0007669"/>
    <property type="project" value="UniProtKB-ARBA"/>
</dbReference>
<evidence type="ECO:0000256" key="2">
    <source>
        <dbReference type="ARBA" id="ARBA00022771"/>
    </source>
</evidence>
<dbReference type="GO" id="GO:0008270">
    <property type="term" value="F:zinc ion binding"/>
    <property type="evidence" value="ECO:0007669"/>
    <property type="project" value="UniProtKB-KW"/>
</dbReference>
<evidence type="ECO:0008006" key="10">
    <source>
        <dbReference type="Google" id="ProtNLM"/>
    </source>
</evidence>
<name>A0A9N9Q984_9CUCU</name>
<organism evidence="8 9">
    <name type="scientific">Ceutorhynchus assimilis</name>
    <name type="common">cabbage seed weevil</name>
    <dbReference type="NCBI Taxonomy" id="467358"/>
    <lineage>
        <taxon>Eukaryota</taxon>
        <taxon>Metazoa</taxon>
        <taxon>Ecdysozoa</taxon>
        <taxon>Arthropoda</taxon>
        <taxon>Hexapoda</taxon>
        <taxon>Insecta</taxon>
        <taxon>Pterygota</taxon>
        <taxon>Neoptera</taxon>
        <taxon>Endopterygota</taxon>
        <taxon>Coleoptera</taxon>
        <taxon>Polyphaga</taxon>
        <taxon>Cucujiformia</taxon>
        <taxon>Curculionidae</taxon>
        <taxon>Ceutorhynchinae</taxon>
        <taxon>Ceutorhynchus</taxon>
    </lineage>
</organism>
<feature type="compositionally biased region" description="Basic and acidic residues" evidence="5">
    <location>
        <begin position="1743"/>
        <end position="1764"/>
    </location>
</feature>
<dbReference type="GO" id="GO:0070210">
    <property type="term" value="C:Rpd3L-Expanded complex"/>
    <property type="evidence" value="ECO:0007669"/>
    <property type="project" value="TreeGrafter"/>
</dbReference>
<feature type="region of interest" description="Disordered" evidence="5">
    <location>
        <begin position="1914"/>
        <end position="1935"/>
    </location>
</feature>
<evidence type="ECO:0000256" key="1">
    <source>
        <dbReference type="ARBA" id="ARBA00022723"/>
    </source>
</evidence>
<dbReference type="PANTHER" id="PTHR46462:SF3">
    <property type="entry name" value="UPSET, ISOFORM A"/>
    <property type="match status" value="1"/>
</dbReference>
<feature type="region of interest" description="Disordered" evidence="5">
    <location>
        <begin position="1991"/>
        <end position="2032"/>
    </location>
</feature>
<dbReference type="InterPro" id="IPR046341">
    <property type="entry name" value="SET_dom_sf"/>
</dbReference>
<feature type="compositionally biased region" description="Basic and acidic residues" evidence="5">
    <location>
        <begin position="1302"/>
        <end position="1353"/>
    </location>
</feature>
<feature type="compositionally biased region" description="Low complexity" evidence="5">
    <location>
        <begin position="1502"/>
        <end position="1512"/>
    </location>
</feature>
<dbReference type="GO" id="GO:0006355">
    <property type="term" value="P:regulation of DNA-templated transcription"/>
    <property type="evidence" value="ECO:0007669"/>
    <property type="project" value="TreeGrafter"/>
</dbReference>
<dbReference type="Pfam" id="PF20826">
    <property type="entry name" value="PHD_5"/>
    <property type="match status" value="1"/>
</dbReference>
<dbReference type="Gene3D" id="2.170.270.10">
    <property type="entry name" value="SET domain"/>
    <property type="match status" value="1"/>
</dbReference>
<feature type="compositionally biased region" description="Acidic residues" evidence="5">
    <location>
        <begin position="643"/>
        <end position="657"/>
    </location>
</feature>
<dbReference type="PANTHER" id="PTHR46462">
    <property type="entry name" value="UPSET, ISOFORM A"/>
    <property type="match status" value="1"/>
</dbReference>
<feature type="region of interest" description="Disordered" evidence="5">
    <location>
        <begin position="1137"/>
        <end position="1456"/>
    </location>
</feature>
<evidence type="ECO:0000313" key="9">
    <source>
        <dbReference type="Proteomes" id="UP001152799"/>
    </source>
</evidence>
<dbReference type="OrthoDB" id="1928087at2759"/>
<reference evidence="8" key="1">
    <citation type="submission" date="2022-01" db="EMBL/GenBank/DDBJ databases">
        <authorList>
            <person name="King R."/>
        </authorList>
    </citation>
    <scope>NUCLEOTIDE SEQUENCE</scope>
</reference>
<feature type="region of interest" description="Disordered" evidence="5">
    <location>
        <begin position="1502"/>
        <end position="1608"/>
    </location>
</feature>
<feature type="compositionally biased region" description="Low complexity" evidence="5">
    <location>
        <begin position="1589"/>
        <end position="1602"/>
    </location>
</feature>
<feature type="compositionally biased region" description="Basic and acidic residues" evidence="5">
    <location>
        <begin position="1953"/>
        <end position="1964"/>
    </location>
</feature>
<dbReference type="PROSITE" id="PS01359">
    <property type="entry name" value="ZF_PHD_1"/>
    <property type="match status" value="1"/>
</dbReference>
<dbReference type="SMART" id="SM00317">
    <property type="entry name" value="SET"/>
    <property type="match status" value="1"/>
</dbReference>
<dbReference type="GO" id="GO:0008170">
    <property type="term" value="F:N-methyltransferase activity"/>
    <property type="evidence" value="ECO:0007669"/>
    <property type="project" value="UniProtKB-ARBA"/>
</dbReference>
<evidence type="ECO:0000259" key="6">
    <source>
        <dbReference type="SMART" id="SM00249"/>
    </source>
</evidence>
<sequence length="2032" mass="225517">MEPWMFKDIIVDLDPIIEEKGGGGASPSILVDAAKDENVNSYSPKDMSVCDENNTTAPIQPVVSSVSTSANILEVVASPPPIQTAVNPVGLHVETATTNETKSSEPQPGNKTITKLVLTNSTGKTSVLQSVVNVNSPLITVLNSSGPLTVVKCVCVTSVVSSAPHYTLVNSAASINPTNAAGKPPTITVLNRGPLTSPLKGVKNVNTQQGTEKLSLDIHPIASSNVQTSPGSIENRGQNVLIKNTHSDSSISDTIQQAPKLPTVTSLSPSNVLTNTATIGKPNTANGQKNKVKIFSNIQIANEGAAQTNFQSNKPPNVPLPRYNIASRQKLVSVDDASHKYSKPSNVLKPIVTPTIKSPQDKPARLLQPPIHRGIIKSIPGSQSFIQKPQQHGIKILSPLQRSVANFHSNIAPSTIPAQRTQKVQTRPNYIGKHAVQALKLKHLPGKLKAPLRPAPSMFGNYHMPPIQPEKQLTFNQALTAQIIETLSNSSSSSSPPVSNKYEVSPARYDSAFNCPDKQVAGTPKTEAEAVGPTLSPLYLCKVVLLDHNYYASLPSSLPDPDLDTQDTQAQANGIPPSSFYNTSPPNKRRFIMPPTSALPTASISTVTTSHPTISFPEDVSQSNDDDNFSDVSDMSDGKRDTEDGEEGEETDTAPESEDVKNDEHYGDYVTRCICRFVHDDGYMVECDKCKVWQHVQCVVKNRQIPDEYLCELCDPSKPVDRQKARSLQEQWIRERQPVETKIRKEAKLKENLRQKESSDSSDSSDDERMVRNNNIIAKNRTAPRVRRRSESSKVNKKEGKEPVQRRQKRKEKKIIKRKFKFPKPTQFASDDETPETWTAHLPQLRQWIEKYEEAVTNHYSPELRARISSIRVNGATAADSTITYEENVFNCRIHTQPLTEIKYLVSTVQLEPSTPVIELRGKYMLSTQHRNAGGSLTTRQHSQRPGPFLFFYRLQKDNTEVCVDTRTYGNSARFIRRSCKPNAELQHCIDKGVLHLYIVTIAPVPKNCELTLKHESHDLASIGTTQIACACGRPDECTVNETSIKNNGESPEVPKKKRGRRANASNIPAPLPTDKVTFVAEVLEEIDLYQFKEEVKTEVKEDIKAEEKVEGDVESKENVKESCDEIELPECKVEIKEELLEPPEDMKPEADVKIKAEPQEELSEVEEEKQRSPSPLPPPKPPLQNKAEGKKEKENIEGKKEKEKEKRETKKEKEKVEGRKEKDKREKEKIEAKKEKEKTELKKEKQKMEHKREKEKRPKEEKVKKPSSTQVSTRRTSHHKPEKEESKEPEKKQTLPKSKKLSREERKLEAILKAIEQMEKADQKKQEHQAKQAHRRESEPGPGKDEEKPEKVIRRRRRGRARTTSTNAQTRRTRLNSSESYMTSGDENLLSPNEAASPVKPPKDENSDGKVAGLLLAISSNGDSDNKKDIKSSPAGDHSSSSSSAHSSPETPQLSSACLLVQAAVEPLESGFKFPKTKKGLMNEWLNKTPDPVQLASTMSPVSLVPQSQQQGEETCVTNKNSSAPAASSGEPHPQQHGGNAKKRWLRQAISEDQTHDDASGMCRPESPTICDAVAPPKKRKLPRESLSNSPPTTPTRTGSTKCVDTPRICQEGSVEIVSGIEEDDSPSHMMESDAELKERADKMKLEFGNTMTLVTPETPPPVTSPPVASNTFSGILSDPRLCGGAPKFLEKKHPGLFGGCSKFSEGEHLVGPVRKTLTRLGIESSKPHISLPVKRKRKKVTPTDKSDDQDDKNDSPSPEKYENNSCDSFKNETKTRSRSSSTSSISSTDEVLKPDAMTRAPVFNSEPTELERQRETCSFRLKKVFGFNIDEESRKQPVIDMASIIKCDSDPKPKSAFSHTIASILESSMSPKSKAPAEAARRVASPPILTSSVMALMLKKCDEEIAERLKERNKQLSQANEREEEKMDVDMPTKELFKRETVIAGMNEDIVTNKRDGEKGEEQNVFYTPDEYEDREAMACGKLENPNFVPPFTSPVCRSTSAIDKHDDSRYQSRNPSPPPNLEATTFENS</sequence>
<keyword evidence="9" id="KW-1185">Reference proteome</keyword>
<dbReference type="InterPro" id="IPR011011">
    <property type="entry name" value="Znf_FYVE_PHD"/>
</dbReference>
<accession>A0A9N9Q984</accession>
<dbReference type="SUPFAM" id="SSF57903">
    <property type="entry name" value="FYVE/PHD zinc finger"/>
    <property type="match status" value="1"/>
</dbReference>
<protein>
    <recommendedName>
        <fullName evidence="10">SET domain-containing protein</fullName>
    </recommendedName>
</protein>
<feature type="compositionally biased region" description="Low complexity" evidence="5">
    <location>
        <begin position="1433"/>
        <end position="1450"/>
    </location>
</feature>
<feature type="compositionally biased region" description="Basic and acidic residues" evidence="5">
    <location>
        <begin position="1280"/>
        <end position="1294"/>
    </location>
</feature>
<feature type="compositionally biased region" description="Basic and acidic residues" evidence="5">
    <location>
        <begin position="789"/>
        <end position="805"/>
    </location>
</feature>
<feature type="region of interest" description="Disordered" evidence="5">
    <location>
        <begin position="557"/>
        <end position="595"/>
    </location>
</feature>
<feature type="compositionally biased region" description="Polar residues" evidence="5">
    <location>
        <begin position="1513"/>
        <end position="1527"/>
    </location>
</feature>
<dbReference type="EMBL" id="OU892277">
    <property type="protein sequence ID" value="CAG9760849.1"/>
    <property type="molecule type" value="Genomic_DNA"/>
</dbReference>
<keyword evidence="3" id="KW-0862">Zinc</keyword>
<feature type="region of interest" description="Disordered" evidence="5">
    <location>
        <begin position="743"/>
        <end position="815"/>
    </location>
</feature>
<dbReference type="SUPFAM" id="SSF82199">
    <property type="entry name" value="SET domain"/>
    <property type="match status" value="1"/>
</dbReference>
<evidence type="ECO:0000256" key="5">
    <source>
        <dbReference type="SAM" id="MobiDB-lite"/>
    </source>
</evidence>
<feature type="compositionally biased region" description="Polar residues" evidence="5">
    <location>
        <begin position="1364"/>
        <end position="1387"/>
    </location>
</feature>
<evidence type="ECO:0000313" key="8">
    <source>
        <dbReference type="EMBL" id="CAG9760849.1"/>
    </source>
</evidence>
<feature type="domain" description="Zinc finger PHD-type" evidence="6">
    <location>
        <begin position="672"/>
        <end position="715"/>
    </location>
</feature>
<dbReference type="GO" id="GO:0034967">
    <property type="term" value="C:Set3 complex"/>
    <property type="evidence" value="ECO:0007669"/>
    <property type="project" value="TreeGrafter"/>
</dbReference>
<proteinExistence type="predicted"/>
<feature type="region of interest" description="Disordered" evidence="5">
    <location>
        <begin position="1654"/>
        <end position="1673"/>
    </location>
</feature>
<evidence type="ECO:0000256" key="3">
    <source>
        <dbReference type="ARBA" id="ARBA00022833"/>
    </source>
</evidence>
<dbReference type="GO" id="GO:0008757">
    <property type="term" value="F:S-adenosylmethionine-dependent methyltransferase activity"/>
    <property type="evidence" value="ECO:0007669"/>
    <property type="project" value="UniProtKB-ARBA"/>
</dbReference>
<dbReference type="InterPro" id="IPR001214">
    <property type="entry name" value="SET_dom"/>
</dbReference>
<dbReference type="InterPro" id="IPR019786">
    <property type="entry name" value="Zinc_finger_PHD-type_CS"/>
</dbReference>
<dbReference type="Pfam" id="PF00856">
    <property type="entry name" value="SET"/>
    <property type="match status" value="1"/>
</dbReference>
<feature type="region of interest" description="Disordered" evidence="5">
    <location>
        <begin position="1951"/>
        <end position="1972"/>
    </location>
</feature>
<feature type="compositionally biased region" description="Basic and acidic residues" evidence="5">
    <location>
        <begin position="743"/>
        <end position="759"/>
    </location>
</feature>
<feature type="region of interest" description="Disordered" evidence="5">
    <location>
        <begin position="1043"/>
        <end position="1069"/>
    </location>
</feature>